<evidence type="ECO:0000313" key="14">
    <source>
        <dbReference type="EMBL" id="KNC49331.1"/>
    </source>
</evidence>
<accession>A0A0L0DB50</accession>
<reference evidence="14 15" key="1">
    <citation type="submission" date="2010-05" db="EMBL/GenBank/DDBJ databases">
        <title>The Genome Sequence of Thecamonas trahens ATCC 50062.</title>
        <authorList>
            <consortium name="The Broad Institute Genome Sequencing Platform"/>
            <person name="Russ C."/>
            <person name="Cuomo C."/>
            <person name="Shea T."/>
            <person name="Young S.K."/>
            <person name="Zeng Q."/>
            <person name="Koehrsen M."/>
            <person name="Haas B."/>
            <person name="Borodovsky M."/>
            <person name="Guigo R."/>
            <person name="Alvarado L."/>
            <person name="Berlin A."/>
            <person name="Bochicchio J."/>
            <person name="Borenstein D."/>
            <person name="Chapman S."/>
            <person name="Chen Z."/>
            <person name="Freedman E."/>
            <person name="Gellesch M."/>
            <person name="Goldberg J."/>
            <person name="Griggs A."/>
            <person name="Gujja S."/>
            <person name="Heilman E."/>
            <person name="Heiman D."/>
            <person name="Hepburn T."/>
            <person name="Howarth C."/>
            <person name="Jen D."/>
            <person name="Larson L."/>
            <person name="Mehta T."/>
            <person name="Park D."/>
            <person name="Pearson M."/>
            <person name="Roberts A."/>
            <person name="Saif S."/>
            <person name="Shenoy N."/>
            <person name="Sisk P."/>
            <person name="Stolte C."/>
            <person name="Sykes S."/>
            <person name="Thomson T."/>
            <person name="Walk T."/>
            <person name="White J."/>
            <person name="Yandava C."/>
            <person name="Burger G."/>
            <person name="Gray M.W."/>
            <person name="Holland P.W.H."/>
            <person name="King N."/>
            <person name="Lang F.B.F."/>
            <person name="Roger A.J."/>
            <person name="Ruiz-Trillo I."/>
            <person name="Lander E."/>
            <person name="Nusbaum C."/>
        </authorList>
    </citation>
    <scope>NUCLEOTIDE SEQUENCE [LARGE SCALE GENOMIC DNA]</scope>
    <source>
        <strain evidence="14 15">ATCC 50062</strain>
    </source>
</reference>
<dbReference type="GO" id="GO:0009055">
    <property type="term" value="F:electron transfer activity"/>
    <property type="evidence" value="ECO:0007669"/>
    <property type="project" value="InterPro"/>
</dbReference>
<dbReference type="GO" id="GO:0020037">
    <property type="term" value="F:heme binding"/>
    <property type="evidence" value="ECO:0007669"/>
    <property type="project" value="TreeGrafter"/>
</dbReference>
<dbReference type="Pfam" id="PF01292">
    <property type="entry name" value="Ni_hydr_CYTB"/>
    <property type="match status" value="1"/>
</dbReference>
<dbReference type="GO" id="GO:0005886">
    <property type="term" value="C:plasma membrane"/>
    <property type="evidence" value="ECO:0007669"/>
    <property type="project" value="UniProtKB-SubCell"/>
</dbReference>
<dbReference type="GO" id="GO:0046872">
    <property type="term" value="F:metal ion binding"/>
    <property type="evidence" value="ECO:0007669"/>
    <property type="project" value="UniProtKB-KW"/>
</dbReference>
<evidence type="ECO:0000256" key="5">
    <source>
        <dbReference type="ARBA" id="ARBA00022692"/>
    </source>
</evidence>
<proteinExistence type="inferred from homology"/>
<dbReference type="InterPro" id="IPR011577">
    <property type="entry name" value="Cyt_b561_bac/Ni-Hgenase"/>
</dbReference>
<evidence type="ECO:0000259" key="13">
    <source>
        <dbReference type="Pfam" id="PF01292"/>
    </source>
</evidence>
<dbReference type="InterPro" id="IPR016174">
    <property type="entry name" value="Di-haem_cyt_TM"/>
</dbReference>
<evidence type="ECO:0000256" key="7">
    <source>
        <dbReference type="ARBA" id="ARBA00022982"/>
    </source>
</evidence>
<dbReference type="EMBL" id="GL349454">
    <property type="protein sequence ID" value="KNC49331.1"/>
    <property type="molecule type" value="Genomic_DNA"/>
</dbReference>
<dbReference type="PANTHER" id="PTHR30529:SF1">
    <property type="entry name" value="CYTOCHROME B561 HOMOLOG 2"/>
    <property type="match status" value="1"/>
</dbReference>
<evidence type="ECO:0000313" key="15">
    <source>
        <dbReference type="Proteomes" id="UP000054408"/>
    </source>
</evidence>
<evidence type="ECO:0000256" key="4">
    <source>
        <dbReference type="ARBA" id="ARBA00022617"/>
    </source>
</evidence>
<keyword evidence="3" id="KW-1003">Cell membrane</keyword>
<protein>
    <recommendedName>
        <fullName evidence="13">Cytochrome b561 bacterial/Ni-hydrogenase domain-containing protein</fullName>
    </recommendedName>
</protein>
<evidence type="ECO:0000256" key="8">
    <source>
        <dbReference type="ARBA" id="ARBA00022989"/>
    </source>
</evidence>
<dbReference type="PANTHER" id="PTHR30529">
    <property type="entry name" value="CYTOCHROME B561"/>
    <property type="match status" value="1"/>
</dbReference>
<feature type="compositionally biased region" description="Low complexity" evidence="12">
    <location>
        <begin position="38"/>
        <end position="55"/>
    </location>
</feature>
<evidence type="ECO:0000256" key="2">
    <source>
        <dbReference type="ARBA" id="ARBA00022448"/>
    </source>
</evidence>
<keyword evidence="9" id="KW-0408">Iron</keyword>
<feature type="region of interest" description="Disordered" evidence="12">
    <location>
        <begin position="38"/>
        <end position="68"/>
    </location>
</feature>
<evidence type="ECO:0000256" key="9">
    <source>
        <dbReference type="ARBA" id="ARBA00023004"/>
    </source>
</evidence>
<dbReference type="GO" id="GO:0022904">
    <property type="term" value="P:respiratory electron transport chain"/>
    <property type="evidence" value="ECO:0007669"/>
    <property type="project" value="InterPro"/>
</dbReference>
<dbReference type="AlphaFoldDB" id="A0A0L0DB50"/>
<name>A0A0L0DB50_THETB</name>
<comment type="subcellular location">
    <subcellularLocation>
        <location evidence="1">Cell membrane</location>
        <topology evidence="1">Multi-pass membrane protein</topology>
    </subcellularLocation>
</comment>
<evidence type="ECO:0000256" key="1">
    <source>
        <dbReference type="ARBA" id="ARBA00004651"/>
    </source>
</evidence>
<evidence type="ECO:0000256" key="3">
    <source>
        <dbReference type="ARBA" id="ARBA00022475"/>
    </source>
</evidence>
<keyword evidence="5" id="KW-0812">Transmembrane</keyword>
<keyword evidence="15" id="KW-1185">Reference proteome</keyword>
<evidence type="ECO:0000256" key="10">
    <source>
        <dbReference type="ARBA" id="ARBA00023136"/>
    </source>
</evidence>
<dbReference type="InterPro" id="IPR052168">
    <property type="entry name" value="Cytochrome_b561_oxidase"/>
</dbReference>
<keyword evidence="8" id="KW-1133">Transmembrane helix</keyword>
<evidence type="ECO:0000256" key="6">
    <source>
        <dbReference type="ARBA" id="ARBA00022723"/>
    </source>
</evidence>
<dbReference type="eggNOG" id="ENOG502S2FY">
    <property type="taxonomic scope" value="Eukaryota"/>
</dbReference>
<dbReference type="Proteomes" id="UP000054408">
    <property type="component" value="Unassembled WGS sequence"/>
</dbReference>
<keyword evidence="10" id="KW-0472">Membrane</keyword>
<keyword evidence="7" id="KW-0249">Electron transport</keyword>
<organism evidence="14 15">
    <name type="scientific">Thecamonas trahens ATCC 50062</name>
    <dbReference type="NCBI Taxonomy" id="461836"/>
    <lineage>
        <taxon>Eukaryota</taxon>
        <taxon>Apusozoa</taxon>
        <taxon>Apusomonadida</taxon>
        <taxon>Apusomonadidae</taxon>
        <taxon>Thecamonas</taxon>
    </lineage>
</organism>
<keyword evidence="6" id="KW-0479">Metal-binding</keyword>
<keyword evidence="2" id="KW-0813">Transport</keyword>
<dbReference type="OrthoDB" id="198925at2759"/>
<evidence type="ECO:0000256" key="11">
    <source>
        <dbReference type="ARBA" id="ARBA00037975"/>
    </source>
</evidence>
<keyword evidence="4" id="KW-0349">Heme</keyword>
<dbReference type="OMA" id="TMGYFGG"/>
<gene>
    <name evidence="14" type="ORF">AMSG_05330</name>
</gene>
<feature type="domain" description="Cytochrome b561 bacterial/Ni-hydrogenase" evidence="13">
    <location>
        <begin position="108"/>
        <end position="209"/>
    </location>
</feature>
<dbReference type="RefSeq" id="XP_013758039.1">
    <property type="nucleotide sequence ID" value="XM_013902585.1"/>
</dbReference>
<sequence length="215" mass="22579">MLTSIVSNLTRRTALATVSVARSATPVPLARTLFSKPSAATNARAAGTTPAANGGTPPPPPPPPESYPNALKWLHWGVAATAGLGCVGTIQIRRQLVDKDDKEMHGLLMTIPAPLPGSAVERLGADLSHKALYVLVSGMAVSGVTMGYFGGKGLPFFGWTIPGTDAPRKSLAKNAYWLHSNAGQALTYLLPLHIAGSAFHFFRGQAIFARINPFA</sequence>
<dbReference type="GeneID" id="25564762"/>
<dbReference type="SUPFAM" id="SSF81342">
    <property type="entry name" value="Transmembrane di-heme cytochromes"/>
    <property type="match status" value="1"/>
</dbReference>
<feature type="compositionally biased region" description="Pro residues" evidence="12">
    <location>
        <begin position="56"/>
        <end position="66"/>
    </location>
</feature>
<evidence type="ECO:0000256" key="12">
    <source>
        <dbReference type="SAM" id="MobiDB-lite"/>
    </source>
</evidence>
<comment type="similarity">
    <text evidence="11">Belongs to the cytochrome b561 family.</text>
</comment>